<gene>
    <name evidence="5 8" type="primary">prmC</name>
    <name evidence="8" type="ORF">ACFOPQ_08530</name>
</gene>
<keyword evidence="3 5" id="KW-0949">S-adenosyl-L-methionine</keyword>
<dbReference type="EC" id="2.1.1.297" evidence="5"/>
<dbReference type="HAMAP" id="MF_02126">
    <property type="entry name" value="RF_methyltr_PrmC"/>
    <property type="match status" value="1"/>
</dbReference>
<evidence type="ECO:0000256" key="5">
    <source>
        <dbReference type="HAMAP-Rule" id="MF_02126"/>
    </source>
</evidence>
<evidence type="ECO:0000256" key="2">
    <source>
        <dbReference type="ARBA" id="ARBA00022679"/>
    </source>
</evidence>
<dbReference type="NCBIfam" id="TIGR00536">
    <property type="entry name" value="hemK_fam"/>
    <property type="match status" value="1"/>
</dbReference>
<dbReference type="GO" id="GO:0102559">
    <property type="term" value="F:peptide chain release factor N(5)-glutamine methyltransferase activity"/>
    <property type="evidence" value="ECO:0007669"/>
    <property type="project" value="UniProtKB-EC"/>
</dbReference>
<comment type="catalytic activity">
    <reaction evidence="4 5">
        <text>L-glutaminyl-[peptide chain release factor] + S-adenosyl-L-methionine = N(5)-methyl-L-glutaminyl-[peptide chain release factor] + S-adenosyl-L-homocysteine + H(+)</text>
        <dbReference type="Rhea" id="RHEA:42896"/>
        <dbReference type="Rhea" id="RHEA-COMP:10271"/>
        <dbReference type="Rhea" id="RHEA-COMP:10272"/>
        <dbReference type="ChEBI" id="CHEBI:15378"/>
        <dbReference type="ChEBI" id="CHEBI:30011"/>
        <dbReference type="ChEBI" id="CHEBI:57856"/>
        <dbReference type="ChEBI" id="CHEBI:59789"/>
        <dbReference type="ChEBI" id="CHEBI:61891"/>
        <dbReference type="EC" id="2.1.1.297"/>
    </reaction>
</comment>
<dbReference type="PANTHER" id="PTHR18895:SF74">
    <property type="entry name" value="MTRF1L RELEASE FACTOR GLUTAMINE METHYLTRANSFERASE"/>
    <property type="match status" value="1"/>
</dbReference>
<evidence type="ECO:0000256" key="3">
    <source>
        <dbReference type="ARBA" id="ARBA00022691"/>
    </source>
</evidence>
<dbReference type="InterPro" id="IPR002052">
    <property type="entry name" value="DNA_methylase_N6_adenine_CS"/>
</dbReference>
<dbReference type="Gene3D" id="1.10.8.10">
    <property type="entry name" value="DNA helicase RuvA subunit, C-terminal domain"/>
    <property type="match status" value="1"/>
</dbReference>
<dbReference type="InterPro" id="IPR040758">
    <property type="entry name" value="PrmC_N"/>
</dbReference>
<feature type="binding site" evidence="5">
    <location>
        <begin position="185"/>
        <end position="188"/>
    </location>
    <ligand>
        <name>substrate</name>
    </ligand>
</feature>
<proteinExistence type="inferred from homology"/>
<evidence type="ECO:0000256" key="4">
    <source>
        <dbReference type="ARBA" id="ARBA00048391"/>
    </source>
</evidence>
<evidence type="ECO:0000259" key="6">
    <source>
        <dbReference type="Pfam" id="PF05175"/>
    </source>
</evidence>
<dbReference type="PROSITE" id="PS00092">
    <property type="entry name" value="N6_MTASE"/>
    <property type="match status" value="1"/>
</dbReference>
<dbReference type="GO" id="GO:0032259">
    <property type="term" value="P:methylation"/>
    <property type="evidence" value="ECO:0007669"/>
    <property type="project" value="UniProtKB-KW"/>
</dbReference>
<organism evidence="8 9">
    <name type="scientific">Deinococcus antarcticus</name>
    <dbReference type="NCBI Taxonomy" id="1298767"/>
    <lineage>
        <taxon>Bacteria</taxon>
        <taxon>Thermotogati</taxon>
        <taxon>Deinococcota</taxon>
        <taxon>Deinococci</taxon>
        <taxon>Deinococcales</taxon>
        <taxon>Deinococcaceae</taxon>
        <taxon>Deinococcus</taxon>
    </lineage>
</organism>
<keyword evidence="2 5" id="KW-0808">Transferase</keyword>
<evidence type="ECO:0000256" key="1">
    <source>
        <dbReference type="ARBA" id="ARBA00022603"/>
    </source>
</evidence>
<comment type="caution">
    <text evidence="8">The sequence shown here is derived from an EMBL/GenBank/DDBJ whole genome shotgun (WGS) entry which is preliminary data.</text>
</comment>
<feature type="binding site" evidence="5">
    <location>
        <position position="144"/>
    </location>
    <ligand>
        <name>S-adenosyl-L-methionine</name>
        <dbReference type="ChEBI" id="CHEBI:59789"/>
    </ligand>
</feature>
<dbReference type="Pfam" id="PF05175">
    <property type="entry name" value="MTS"/>
    <property type="match status" value="1"/>
</dbReference>
<keyword evidence="1 5" id="KW-0489">Methyltransferase</keyword>
<name>A0ABV8A534_9DEIO</name>
<dbReference type="RefSeq" id="WP_380077100.1">
    <property type="nucleotide sequence ID" value="NZ_JBHRZF010000099.1"/>
</dbReference>
<keyword evidence="9" id="KW-1185">Reference proteome</keyword>
<feature type="domain" description="Methyltransferase small" evidence="6">
    <location>
        <begin position="106"/>
        <end position="189"/>
    </location>
</feature>
<dbReference type="EMBL" id="JBHRZF010000099">
    <property type="protein sequence ID" value="MFC3860808.1"/>
    <property type="molecule type" value="Genomic_DNA"/>
</dbReference>
<accession>A0ABV8A534</accession>
<comment type="caution">
    <text evidence="5">Lacks conserved residue(s) required for the propagation of feature annotation.</text>
</comment>
<feature type="binding site" evidence="5">
    <location>
        <begin position="121"/>
        <end position="125"/>
    </location>
    <ligand>
        <name>S-adenosyl-L-methionine</name>
        <dbReference type="ChEBI" id="CHEBI:59789"/>
    </ligand>
</feature>
<reference evidence="9" key="1">
    <citation type="journal article" date="2019" name="Int. J. Syst. Evol. Microbiol.">
        <title>The Global Catalogue of Microorganisms (GCM) 10K type strain sequencing project: providing services to taxonomists for standard genome sequencing and annotation.</title>
        <authorList>
            <consortium name="The Broad Institute Genomics Platform"/>
            <consortium name="The Broad Institute Genome Sequencing Center for Infectious Disease"/>
            <person name="Wu L."/>
            <person name="Ma J."/>
        </authorList>
    </citation>
    <scope>NUCLEOTIDE SEQUENCE [LARGE SCALE GENOMIC DNA]</scope>
    <source>
        <strain evidence="9">CCTCC AB 2013263</strain>
    </source>
</reference>
<dbReference type="InterPro" id="IPR007848">
    <property type="entry name" value="Small_mtfrase_dom"/>
</dbReference>
<dbReference type="Proteomes" id="UP001595748">
    <property type="component" value="Unassembled WGS sequence"/>
</dbReference>
<protein>
    <recommendedName>
        <fullName evidence="5">Release factor glutamine methyltransferase</fullName>
        <shortName evidence="5">RF MTase</shortName>
        <ecNumber evidence="5">2.1.1.297</ecNumber>
    </recommendedName>
    <alternativeName>
        <fullName evidence="5">N5-glutamine methyltransferase PrmC</fullName>
    </alternativeName>
    <alternativeName>
        <fullName evidence="5">Protein-(glutamine-N5) MTase PrmC</fullName>
    </alternativeName>
    <alternativeName>
        <fullName evidence="5">Protein-glutamine N-methyltransferase PrmC</fullName>
    </alternativeName>
</protein>
<dbReference type="InterPro" id="IPR019874">
    <property type="entry name" value="RF_methyltr_PrmC"/>
</dbReference>
<dbReference type="Pfam" id="PF17827">
    <property type="entry name" value="PrmC_N"/>
    <property type="match status" value="1"/>
</dbReference>
<comment type="function">
    <text evidence="5">Methylates the class 1 translation termination release factors RF1/PrfA and RF2/PrfB on the glutamine residue of the universally conserved GGQ motif.</text>
</comment>
<dbReference type="Gene3D" id="3.40.50.150">
    <property type="entry name" value="Vaccinia Virus protein VP39"/>
    <property type="match status" value="1"/>
</dbReference>
<comment type="similarity">
    <text evidence="5">Belongs to the protein N5-glutamine methyltransferase family. PrmC subfamily.</text>
</comment>
<evidence type="ECO:0000313" key="9">
    <source>
        <dbReference type="Proteomes" id="UP001595748"/>
    </source>
</evidence>
<dbReference type="SUPFAM" id="SSF53335">
    <property type="entry name" value="S-adenosyl-L-methionine-dependent methyltransferases"/>
    <property type="match status" value="1"/>
</dbReference>
<dbReference type="NCBIfam" id="TIGR03534">
    <property type="entry name" value="RF_mod_PrmC"/>
    <property type="match status" value="1"/>
</dbReference>
<feature type="domain" description="Release factor glutamine methyltransferase N-terminal" evidence="7">
    <location>
        <begin position="7"/>
        <end position="76"/>
    </location>
</feature>
<sequence>MATLRDTLNWTVNTLKDAGIPSPEVDARELVLFALGLNRTALLTRAHEEISASGATRLRELVERRAARVPLQHLLGEVEWGGVRLRTDARALVPRPETEGLLELSLRALQEMTLPRVVDIGTGTGAIALGIQQATSEAEVWATDISADALALARENAELNDLCVNFVHGNLFAGLSGRFDLIVSNPPYLPESDRFSAQPEVQHDPTLALYSGPDGLDLPRELVRAASQFLSPAGVLLLELDPRNVDLLAREMQGWQVEVRPDLTGRRRFLRATPDRPA</sequence>
<dbReference type="PANTHER" id="PTHR18895">
    <property type="entry name" value="HEMK METHYLTRANSFERASE"/>
    <property type="match status" value="1"/>
</dbReference>
<dbReference type="InterPro" id="IPR004556">
    <property type="entry name" value="HemK-like"/>
</dbReference>
<evidence type="ECO:0000259" key="7">
    <source>
        <dbReference type="Pfam" id="PF17827"/>
    </source>
</evidence>
<dbReference type="InterPro" id="IPR050320">
    <property type="entry name" value="N5-glutamine_MTase"/>
</dbReference>
<feature type="binding site" evidence="5">
    <location>
        <position position="185"/>
    </location>
    <ligand>
        <name>S-adenosyl-L-methionine</name>
        <dbReference type="ChEBI" id="CHEBI:59789"/>
    </ligand>
</feature>
<dbReference type="CDD" id="cd02440">
    <property type="entry name" value="AdoMet_MTases"/>
    <property type="match status" value="1"/>
</dbReference>
<evidence type="ECO:0000313" key="8">
    <source>
        <dbReference type="EMBL" id="MFC3860808.1"/>
    </source>
</evidence>
<dbReference type="InterPro" id="IPR029063">
    <property type="entry name" value="SAM-dependent_MTases_sf"/>
</dbReference>